<evidence type="ECO:0000313" key="1">
    <source>
        <dbReference type="Proteomes" id="UP000095283"/>
    </source>
</evidence>
<dbReference type="AlphaFoldDB" id="A0A1I7WQ71"/>
<keyword evidence="1" id="KW-1185">Reference proteome</keyword>
<reference evidence="2" key="1">
    <citation type="submission" date="2016-11" db="UniProtKB">
        <authorList>
            <consortium name="WormBaseParasite"/>
        </authorList>
    </citation>
    <scope>IDENTIFICATION</scope>
</reference>
<protein>
    <submittedName>
        <fullName evidence="2">Uncharacterized protein</fullName>
    </submittedName>
</protein>
<proteinExistence type="predicted"/>
<name>A0A1I7WQ71_HETBA</name>
<accession>A0A1I7WQ71</accession>
<organism evidence="1 2">
    <name type="scientific">Heterorhabditis bacteriophora</name>
    <name type="common">Entomopathogenic nematode worm</name>
    <dbReference type="NCBI Taxonomy" id="37862"/>
    <lineage>
        <taxon>Eukaryota</taxon>
        <taxon>Metazoa</taxon>
        <taxon>Ecdysozoa</taxon>
        <taxon>Nematoda</taxon>
        <taxon>Chromadorea</taxon>
        <taxon>Rhabditida</taxon>
        <taxon>Rhabditina</taxon>
        <taxon>Rhabditomorpha</taxon>
        <taxon>Strongyloidea</taxon>
        <taxon>Heterorhabditidae</taxon>
        <taxon>Heterorhabditis</taxon>
    </lineage>
</organism>
<sequence length="115" mass="13065">MFSSRTVFFPTTDPGIQLDSFPYRSLKAITYLTKETSSFITSILNDTSVTPFELFYSTPNGNKSIIGQLMKYLDGSMYMIFGPTVELNYFLSTLYSHYHLFICSAISILTRCSCD</sequence>
<dbReference type="Proteomes" id="UP000095283">
    <property type="component" value="Unplaced"/>
</dbReference>
<evidence type="ECO:0000313" key="2">
    <source>
        <dbReference type="WBParaSite" id="Hba_07299"/>
    </source>
</evidence>
<dbReference type="WBParaSite" id="Hba_07299">
    <property type="protein sequence ID" value="Hba_07299"/>
    <property type="gene ID" value="Hba_07299"/>
</dbReference>